<keyword evidence="2" id="KW-1185">Reference proteome</keyword>
<dbReference type="AlphaFoldDB" id="A0A3P7RD62"/>
<gene>
    <name evidence="1" type="ORF">DILT_LOCUS18562</name>
</gene>
<evidence type="ECO:0000313" key="2">
    <source>
        <dbReference type="Proteomes" id="UP000281553"/>
    </source>
</evidence>
<organism evidence="1 2">
    <name type="scientific">Dibothriocephalus latus</name>
    <name type="common">Fish tapeworm</name>
    <name type="synonym">Diphyllobothrium latum</name>
    <dbReference type="NCBI Taxonomy" id="60516"/>
    <lineage>
        <taxon>Eukaryota</taxon>
        <taxon>Metazoa</taxon>
        <taxon>Spiralia</taxon>
        <taxon>Lophotrochozoa</taxon>
        <taxon>Platyhelminthes</taxon>
        <taxon>Cestoda</taxon>
        <taxon>Eucestoda</taxon>
        <taxon>Diphyllobothriidea</taxon>
        <taxon>Diphyllobothriidae</taxon>
        <taxon>Dibothriocephalus</taxon>
    </lineage>
</organism>
<name>A0A3P7RD62_DIBLA</name>
<dbReference type="OrthoDB" id="10454711at2759"/>
<evidence type="ECO:0000313" key="1">
    <source>
        <dbReference type="EMBL" id="VDN41482.1"/>
    </source>
</evidence>
<sequence>MVLLMAHEQLGPDPVRLPTRFGLTELCQTLMPVLETRQSSCDTFLLLEPEDNSDIWLSPTNVSFTSVAPKDRPRYVCRHLSTEELTKASNFGVQLDVDANSLFKCLQRILSTRKPPVDAN</sequence>
<reference evidence="1 2" key="1">
    <citation type="submission" date="2018-11" db="EMBL/GenBank/DDBJ databases">
        <authorList>
            <consortium name="Pathogen Informatics"/>
        </authorList>
    </citation>
    <scope>NUCLEOTIDE SEQUENCE [LARGE SCALE GENOMIC DNA]</scope>
</reference>
<dbReference type="EMBL" id="UYRU01101538">
    <property type="protein sequence ID" value="VDN41482.1"/>
    <property type="molecule type" value="Genomic_DNA"/>
</dbReference>
<protein>
    <submittedName>
        <fullName evidence="1">Uncharacterized protein</fullName>
    </submittedName>
</protein>
<accession>A0A3P7RD62</accession>
<proteinExistence type="predicted"/>
<dbReference type="Proteomes" id="UP000281553">
    <property type="component" value="Unassembled WGS sequence"/>
</dbReference>